<accession>A0AAV6J6M7</accession>
<keyword evidence="5 6" id="KW-0472">Membrane</keyword>
<dbReference type="InterPro" id="IPR007915">
    <property type="entry name" value="TMEM258/Ost5"/>
</dbReference>
<protein>
    <recommendedName>
        <fullName evidence="6">Dolichyl-diphosphooligosaccharide-protein glycosyltransferase subunit OST5</fullName>
    </recommendedName>
</protein>
<proteinExistence type="inferred from homology"/>
<comment type="subcellular location">
    <subcellularLocation>
        <location evidence="1 6">Membrane</location>
        <topology evidence="1 6">Multi-pass membrane protein</topology>
    </subcellularLocation>
</comment>
<name>A0AAV6J6M7_9ERIC</name>
<evidence type="ECO:0000256" key="5">
    <source>
        <dbReference type="ARBA" id="ARBA00023136"/>
    </source>
</evidence>
<dbReference type="Pfam" id="PF05251">
    <property type="entry name" value="Ost5"/>
    <property type="match status" value="1"/>
</dbReference>
<keyword evidence="4 6" id="KW-1133">Transmembrane helix</keyword>
<evidence type="ECO:0000313" key="7">
    <source>
        <dbReference type="EMBL" id="KAG5535588.1"/>
    </source>
</evidence>
<sequence>MDSLLPLSHQLWTQPKKKKEEEEASIIIECSKYFRQIEKKIANLKMGQSVKPISSPVPDQWCPTLAVLMLAIGLIVTASFFIKGKPTHVGNGVLFKKKSGQWSIKPGTNWASLFPYFNCICIVYKMLAFENNLQLNFSLLNFPFMG</sequence>
<evidence type="ECO:0000256" key="1">
    <source>
        <dbReference type="ARBA" id="ARBA00004141"/>
    </source>
</evidence>
<reference evidence="7" key="1">
    <citation type="submission" date="2020-08" db="EMBL/GenBank/DDBJ databases">
        <title>Plant Genome Project.</title>
        <authorList>
            <person name="Zhang R.-G."/>
        </authorList>
    </citation>
    <scope>NUCLEOTIDE SEQUENCE</scope>
    <source>
        <strain evidence="7">WSP0</strain>
        <tissue evidence="7">Leaf</tissue>
    </source>
</reference>
<feature type="transmembrane region" description="Helical" evidence="6">
    <location>
        <begin position="64"/>
        <end position="82"/>
    </location>
</feature>
<comment type="caution">
    <text evidence="6">Lacks conserved residue(s) required for the propagation of feature annotation.</text>
</comment>
<organism evidence="7 8">
    <name type="scientific">Rhododendron griersonianum</name>
    <dbReference type="NCBI Taxonomy" id="479676"/>
    <lineage>
        <taxon>Eukaryota</taxon>
        <taxon>Viridiplantae</taxon>
        <taxon>Streptophyta</taxon>
        <taxon>Embryophyta</taxon>
        <taxon>Tracheophyta</taxon>
        <taxon>Spermatophyta</taxon>
        <taxon>Magnoliopsida</taxon>
        <taxon>eudicotyledons</taxon>
        <taxon>Gunneridae</taxon>
        <taxon>Pentapetalae</taxon>
        <taxon>asterids</taxon>
        <taxon>Ericales</taxon>
        <taxon>Ericaceae</taxon>
        <taxon>Ericoideae</taxon>
        <taxon>Rhodoreae</taxon>
        <taxon>Rhododendron</taxon>
    </lineage>
</organism>
<comment type="function">
    <text evidence="6">Subunit of the oligosaccharyl transferase (OST) complex that catalyzes the initial transfer of a defined glycan (Glc(3)Man(9)GlcNAc(2) in eukaryotes) from the lipid carrier dolichol-pyrophosphate to an asparagine residue within an Asn-X-Ser/Thr consensus motif in nascent polypeptide chains, the first step in protein N-glycosylation. N-glycosylation occurs cotranslationally and the complex associates with the Sec61 complex at the channel-forming translocon complex that mediates protein translocation across the endoplasmic reticulum (ER). All subunits are required for a maximal enzyme activity.</text>
</comment>
<comment type="subunit">
    <text evidence="6">Component of the oligosaccharyltransferase (OST) complex.</text>
</comment>
<keyword evidence="8" id="KW-1185">Reference proteome</keyword>
<evidence type="ECO:0000313" key="8">
    <source>
        <dbReference type="Proteomes" id="UP000823749"/>
    </source>
</evidence>
<gene>
    <name evidence="7" type="ORF">RHGRI_023375</name>
</gene>
<dbReference type="AlphaFoldDB" id="A0AAV6J6M7"/>
<dbReference type="EMBL" id="JACTNZ010000008">
    <property type="protein sequence ID" value="KAG5535588.1"/>
    <property type="molecule type" value="Genomic_DNA"/>
</dbReference>
<evidence type="ECO:0000256" key="6">
    <source>
        <dbReference type="RuleBase" id="RU367008"/>
    </source>
</evidence>
<dbReference type="Proteomes" id="UP000823749">
    <property type="component" value="Chromosome 8"/>
</dbReference>
<comment type="similarity">
    <text evidence="2 6">Belongs to the OST5 family.</text>
</comment>
<keyword evidence="3 6" id="KW-0812">Transmembrane</keyword>
<comment type="caution">
    <text evidence="7">The sequence shown here is derived from an EMBL/GenBank/DDBJ whole genome shotgun (WGS) entry which is preliminary data.</text>
</comment>
<evidence type="ECO:0000256" key="4">
    <source>
        <dbReference type="ARBA" id="ARBA00022989"/>
    </source>
</evidence>
<dbReference type="GO" id="GO:0006487">
    <property type="term" value="P:protein N-linked glycosylation"/>
    <property type="evidence" value="ECO:0007669"/>
    <property type="project" value="UniProtKB-UniRule"/>
</dbReference>
<evidence type="ECO:0000256" key="3">
    <source>
        <dbReference type="ARBA" id="ARBA00022692"/>
    </source>
</evidence>
<evidence type="ECO:0000256" key="2">
    <source>
        <dbReference type="ARBA" id="ARBA00009825"/>
    </source>
</evidence>
<dbReference type="GO" id="GO:0008250">
    <property type="term" value="C:oligosaccharyltransferase complex"/>
    <property type="evidence" value="ECO:0007669"/>
    <property type="project" value="UniProtKB-UniRule"/>
</dbReference>